<evidence type="ECO:0000256" key="3">
    <source>
        <dbReference type="SAM" id="Phobius"/>
    </source>
</evidence>
<sequence length="769" mass="86984">MKQTKLWILLVVLTSVLIVACNDDEKKSRISEVDKLIEASQKNRNYNELMKVVDSLETNGIISSTKACYWRGYACDKMKRQRLAEYYWKASIDAAKESTDGDEMTYYAKSASRLANMLSVRGDYEEGLNIAIPVASKLESLDCDSTSDYLNILIYIGCCQEGMGTADGNADGFTKAYQRHMENIETYHNDVVYKDGITGIINIAYDYIWAKKWQEALVWTTRFGQILSEYEQRPDADAEYIDRQLARHDIYQAIALEGLHKSDEAAKAYDKFLTTQFSKTPKGRIDANDYLTAAHRWDEASENYNSLDAMMGENVKNYSIENIENLVLKKYRTNVLAGRRDSAMKIAMDISNSLGQAIAKSRKIEKEEQAVIVKNVEKTTELQAKKNRKYQILIVAGFVFLILCMTAFVVIRHRLAKRMEAEFEDLKYDYDRLEADTIVKEREASELRIAQNIQKVIAPSQLPQHKFFDIWSSTTVGLMEGGGILDYAMRNGKLFFCVGEATVEGVKASLLTTVVKAQFRTAIAFEDKPDHIVSSINNAIAKEGEKGQAVRLFVGILDISTGALHFCNANHDAPLLVSNELHHLPVEQNIAIGEKPNFKYEAQEILMTPGTMIFLNTDGLTKVKNAEHRVFNEKRMLGCALQAMKLDPRPKPFIENMLDAVNRFAGDFEQRDDIALLTIRYKGGRKMLQNNSETEQEPEVEPVAQPTVEPAQAPESEPEPVMTEAPRVIEEPEVFIEPEVIEEPEVIDEPEIIKEPEIIIEDAEATEIS</sequence>
<accession>A0A1M6STG6</accession>
<dbReference type="InterPro" id="IPR001932">
    <property type="entry name" value="PPM-type_phosphatase-like_dom"/>
</dbReference>
<feature type="signal peptide" evidence="4">
    <location>
        <begin position="1"/>
        <end position="20"/>
    </location>
</feature>
<dbReference type="InterPro" id="IPR036457">
    <property type="entry name" value="PPM-type-like_dom_sf"/>
</dbReference>
<keyword evidence="1" id="KW-0378">Hydrolase</keyword>
<feature type="chain" id="PRO_5013314267" evidence="4">
    <location>
        <begin position="21"/>
        <end position="769"/>
    </location>
</feature>
<dbReference type="AlphaFoldDB" id="A0A1M6STG6"/>
<gene>
    <name evidence="6" type="ORF">SAMN05216463_10427</name>
</gene>
<feature type="compositionally biased region" description="Low complexity" evidence="2">
    <location>
        <begin position="701"/>
        <end position="715"/>
    </location>
</feature>
<dbReference type="Pfam" id="PF07228">
    <property type="entry name" value="SpoIIE"/>
    <property type="match status" value="1"/>
</dbReference>
<keyword evidence="3" id="KW-1133">Transmembrane helix</keyword>
<dbReference type="GO" id="GO:0016791">
    <property type="term" value="F:phosphatase activity"/>
    <property type="evidence" value="ECO:0007669"/>
    <property type="project" value="TreeGrafter"/>
</dbReference>
<dbReference type="EMBL" id="FRBD01000004">
    <property type="protein sequence ID" value="SHK47937.1"/>
    <property type="molecule type" value="Genomic_DNA"/>
</dbReference>
<feature type="domain" description="PPM-type phosphatase" evidence="5">
    <location>
        <begin position="474"/>
        <end position="681"/>
    </location>
</feature>
<dbReference type="PANTHER" id="PTHR43156">
    <property type="entry name" value="STAGE II SPORULATION PROTEIN E-RELATED"/>
    <property type="match status" value="1"/>
</dbReference>
<dbReference type="PROSITE" id="PS51257">
    <property type="entry name" value="PROKAR_LIPOPROTEIN"/>
    <property type="match status" value="1"/>
</dbReference>
<name>A0A1M6STG6_XYLRU</name>
<keyword evidence="3" id="KW-0812">Transmembrane</keyword>
<dbReference type="Proteomes" id="UP000184130">
    <property type="component" value="Unassembled WGS sequence"/>
</dbReference>
<feature type="compositionally biased region" description="Acidic residues" evidence="2">
    <location>
        <begin position="758"/>
        <end position="769"/>
    </location>
</feature>
<evidence type="ECO:0000256" key="1">
    <source>
        <dbReference type="ARBA" id="ARBA00022801"/>
    </source>
</evidence>
<keyword evidence="4" id="KW-0732">Signal</keyword>
<evidence type="ECO:0000313" key="6">
    <source>
        <dbReference type="EMBL" id="SHK47937.1"/>
    </source>
</evidence>
<feature type="compositionally biased region" description="Acidic residues" evidence="2">
    <location>
        <begin position="731"/>
        <end position="750"/>
    </location>
</feature>
<protein>
    <submittedName>
        <fullName evidence="6">Serine phosphatase RsbU, regulator of sigma subunit</fullName>
    </submittedName>
</protein>
<dbReference type="OrthoDB" id="9763484at2"/>
<evidence type="ECO:0000313" key="7">
    <source>
        <dbReference type="Proteomes" id="UP000184130"/>
    </source>
</evidence>
<dbReference type="SMART" id="SM00331">
    <property type="entry name" value="PP2C_SIG"/>
    <property type="match status" value="1"/>
</dbReference>
<reference evidence="6 7" key="1">
    <citation type="submission" date="2016-11" db="EMBL/GenBank/DDBJ databases">
        <authorList>
            <person name="Jaros S."/>
            <person name="Januszkiewicz K."/>
            <person name="Wedrychowicz H."/>
        </authorList>
    </citation>
    <scope>NUCLEOTIDE SEQUENCE [LARGE SCALE GENOMIC DNA]</scope>
    <source>
        <strain evidence="6 7">KHT3</strain>
    </source>
</reference>
<keyword evidence="3" id="KW-0472">Membrane</keyword>
<feature type="transmembrane region" description="Helical" evidence="3">
    <location>
        <begin position="390"/>
        <end position="411"/>
    </location>
</feature>
<evidence type="ECO:0000256" key="2">
    <source>
        <dbReference type="SAM" id="MobiDB-lite"/>
    </source>
</evidence>
<proteinExistence type="predicted"/>
<dbReference type="InterPro" id="IPR052016">
    <property type="entry name" value="Bact_Sigma-Reg"/>
</dbReference>
<evidence type="ECO:0000259" key="5">
    <source>
        <dbReference type="SMART" id="SM00331"/>
    </source>
</evidence>
<dbReference type="RefSeq" id="WP_073205554.1">
    <property type="nucleotide sequence ID" value="NZ_FRBD01000004.1"/>
</dbReference>
<feature type="region of interest" description="Disordered" evidence="2">
    <location>
        <begin position="689"/>
        <end position="769"/>
    </location>
</feature>
<organism evidence="6 7">
    <name type="scientific">Xylanibacter ruminicola</name>
    <name type="common">Prevotella ruminicola</name>
    <dbReference type="NCBI Taxonomy" id="839"/>
    <lineage>
        <taxon>Bacteria</taxon>
        <taxon>Pseudomonadati</taxon>
        <taxon>Bacteroidota</taxon>
        <taxon>Bacteroidia</taxon>
        <taxon>Bacteroidales</taxon>
        <taxon>Prevotellaceae</taxon>
        <taxon>Xylanibacter</taxon>
    </lineage>
</organism>
<dbReference type="PANTHER" id="PTHR43156:SF2">
    <property type="entry name" value="STAGE II SPORULATION PROTEIN E"/>
    <property type="match status" value="1"/>
</dbReference>
<dbReference type="Gene3D" id="3.60.40.10">
    <property type="entry name" value="PPM-type phosphatase domain"/>
    <property type="match status" value="1"/>
</dbReference>
<evidence type="ECO:0000256" key="4">
    <source>
        <dbReference type="SAM" id="SignalP"/>
    </source>
</evidence>